<evidence type="ECO:0000313" key="2">
    <source>
        <dbReference type="Proteomes" id="UP000294395"/>
    </source>
</evidence>
<proteinExistence type="predicted"/>
<dbReference type="EMBL" id="CP038009">
    <property type="protein sequence ID" value="QBQ16905.1"/>
    <property type="molecule type" value="Genomic_DNA"/>
</dbReference>
<organism evidence="1 2">
    <name type="scientific">Acinetobacter haemolyticus</name>
    <dbReference type="NCBI Taxonomy" id="29430"/>
    <lineage>
        <taxon>Bacteria</taxon>
        <taxon>Pseudomonadati</taxon>
        <taxon>Pseudomonadota</taxon>
        <taxon>Gammaproteobacteria</taxon>
        <taxon>Moraxellales</taxon>
        <taxon>Moraxellaceae</taxon>
        <taxon>Acinetobacter</taxon>
    </lineage>
</organism>
<accession>A0A4P7B5T6</accession>
<dbReference type="RefSeq" id="WP_134252773.1">
    <property type="nucleotide sequence ID" value="NZ_CP038009.1"/>
</dbReference>
<gene>
    <name evidence="1" type="ORF">AHTJR_11790</name>
</gene>
<dbReference type="AlphaFoldDB" id="A0A4P7B5T6"/>
<dbReference type="Proteomes" id="UP000294395">
    <property type="component" value="Chromosome"/>
</dbReference>
<sequence length="234" mass="26832">MLKSKFSNVALFLPVTAFTSIGYARTPAQVDQTLQRFCGALEDEQNEAKKFKFFNESFVDAGFANSLQCEALVGLEKFILSTAESILTIYEQANAHIFKIKPRVYFTNYFLFKGGASTLISKKIVYSMQHLLEHKKHFLFTFFDLKNMGDKGLFNSMMIFLSQLNYATPIKEGKALNHYEIQFKQTFFVFEFPQILQCNSITKGVFLPFLQDFAVHSSININSQYFDIASPCQK</sequence>
<evidence type="ECO:0000313" key="1">
    <source>
        <dbReference type="EMBL" id="QBQ16905.1"/>
    </source>
</evidence>
<name>A0A4P7B5T6_ACIHA</name>
<protein>
    <submittedName>
        <fullName evidence="1">Uncharacterized protein</fullName>
    </submittedName>
</protein>
<reference evidence="1 2" key="1">
    <citation type="submission" date="2019-03" db="EMBL/GenBank/DDBJ databases">
        <title>Complete genome sequence of two outbreak-associated Acinetobacter haemolyticus strains.</title>
        <authorList>
            <person name="Bai L."/>
            <person name="Zhang S.-C."/>
            <person name="Deng Y."/>
            <person name="Song C.-C."/>
            <person name="Kang G.-B."/>
            <person name="Dong Y."/>
            <person name="Wang Y."/>
            <person name="Gao F."/>
            <person name="Huang H."/>
        </authorList>
    </citation>
    <scope>NUCLEOTIDE SEQUENCE [LARGE SCALE GENOMIC DNA]</scope>
    <source>
        <strain evidence="1 2">TJR01</strain>
    </source>
</reference>